<dbReference type="Pfam" id="PF04307">
    <property type="entry name" value="YdjM"/>
    <property type="match status" value="1"/>
</dbReference>
<dbReference type="GeneID" id="72187631"/>
<feature type="transmembrane region" description="Helical" evidence="1">
    <location>
        <begin position="154"/>
        <end position="174"/>
    </location>
</feature>
<evidence type="ECO:0000256" key="1">
    <source>
        <dbReference type="SAM" id="Phobius"/>
    </source>
</evidence>
<dbReference type="EMBL" id="CP096661">
    <property type="protein sequence ID" value="UPV76849.1"/>
    <property type="molecule type" value="Genomic_DNA"/>
</dbReference>
<keyword evidence="2" id="KW-0378">Hydrolase</keyword>
<evidence type="ECO:0000313" key="2">
    <source>
        <dbReference type="EMBL" id="UPV76849.1"/>
    </source>
</evidence>
<name>A0A8U0I110_9EURY</name>
<organism evidence="2 3">
    <name type="scientific">Halorussus limi</name>
    <dbReference type="NCBI Taxonomy" id="2938695"/>
    <lineage>
        <taxon>Archaea</taxon>
        <taxon>Methanobacteriati</taxon>
        <taxon>Methanobacteriota</taxon>
        <taxon>Stenosarchaea group</taxon>
        <taxon>Halobacteria</taxon>
        <taxon>Halobacteriales</taxon>
        <taxon>Haladaptataceae</taxon>
        <taxon>Halorussus</taxon>
    </lineage>
</organism>
<feature type="transmembrane region" description="Helical" evidence="1">
    <location>
        <begin position="58"/>
        <end position="78"/>
    </location>
</feature>
<dbReference type="InterPro" id="IPR007404">
    <property type="entry name" value="YdjM-like"/>
</dbReference>
<dbReference type="AlphaFoldDB" id="A0A8U0I110"/>
<keyword evidence="2" id="KW-0614">Plasmid</keyword>
<keyword evidence="3" id="KW-1185">Reference proteome</keyword>
<geneLocation type="plasmid" evidence="2 3">
    <name>unnamed2</name>
</geneLocation>
<keyword evidence="1" id="KW-1133">Transmembrane helix</keyword>
<proteinExistence type="predicted"/>
<protein>
    <submittedName>
        <fullName evidence="2">Metal-dependent hydrolase</fullName>
    </submittedName>
</protein>
<dbReference type="KEGG" id="halx:M0R89_20490"/>
<sequence length="192" mass="20673">MWPWEHAAFGYLLVSLWWHLRRGESPDGRIALAAGFGAVFPDLVDKPLSWTLGVFPSGYAVAHSAFVFPAFAAALWLAARRRNAAGAATAFLVGHASHLAGDVVYPFLLGDELAVEAVLWPAVVSSASPTEAGLVARTLFYLRAWLVRLWALEFGPLLAFELALVGVVAAVWLYDGAPVLAECRTLLAGRSE</sequence>
<keyword evidence="1" id="KW-0472">Membrane</keyword>
<dbReference type="RefSeq" id="WP_248652882.1">
    <property type="nucleotide sequence ID" value="NZ_CP096661.1"/>
</dbReference>
<gene>
    <name evidence="2" type="ORF">M0R89_20490</name>
</gene>
<reference evidence="2 3" key="1">
    <citation type="submission" date="2022-04" db="EMBL/GenBank/DDBJ databases">
        <title>Diverse halophilic archaea isolated from saline environments.</title>
        <authorList>
            <person name="Cui H.-L."/>
        </authorList>
    </citation>
    <scope>NUCLEOTIDE SEQUENCE [LARGE SCALE GENOMIC DNA]</scope>
    <source>
        <strain evidence="2 3">XZYJT49</strain>
        <plasmid evidence="2 3">unnamed2</plasmid>
    </source>
</reference>
<evidence type="ECO:0000313" key="3">
    <source>
        <dbReference type="Proteomes" id="UP000830729"/>
    </source>
</evidence>
<keyword evidence="1" id="KW-0812">Transmembrane</keyword>
<dbReference type="Proteomes" id="UP000830729">
    <property type="component" value="Plasmid unnamed2"/>
</dbReference>
<accession>A0A8U0I110</accession>
<dbReference type="GO" id="GO:0016787">
    <property type="term" value="F:hydrolase activity"/>
    <property type="evidence" value="ECO:0007669"/>
    <property type="project" value="UniProtKB-KW"/>
</dbReference>